<reference key="2">
    <citation type="submission" date="2011-05" db="EMBL/GenBank/DDBJ databases">
        <title>Complete genome sequence of the aerobic marine methanotroph Methylomonas methanica MC09.</title>
        <authorList>
            <person name="Boden R."/>
            <person name="Cunliffe M."/>
            <person name="Scanlan J."/>
            <person name="Moussard H."/>
            <person name="Kits K.D."/>
            <person name="Klotz M."/>
            <person name="Jetten M."/>
            <person name="Vuilleumier S."/>
            <person name="Han J."/>
            <person name="Peters L."/>
            <person name="Mikhailova N."/>
            <person name="Teshima H."/>
            <person name="Tapia R."/>
            <person name="Kyrpides N."/>
            <person name="Ivanova N."/>
            <person name="Pagani I."/>
            <person name="Cheng J.-F."/>
            <person name="Goodwin L."/>
            <person name="Han C."/>
            <person name="Hauser L."/>
            <person name="Land M."/>
            <person name="Lapidus A."/>
            <person name="Lucas S."/>
            <person name="Pitluck S."/>
            <person name="Woyke T."/>
            <person name="Stein L.Y."/>
            <person name="Murrell C."/>
        </authorList>
    </citation>
    <scope>NUCLEOTIDE SEQUENCE</scope>
    <source>
        <strain>MC09</strain>
    </source>
</reference>
<dbReference type="EMBL" id="CP002738">
    <property type="protein sequence ID" value="AEG02906.1"/>
    <property type="molecule type" value="Genomic_DNA"/>
</dbReference>
<name>G0A5P9_METMM</name>
<accession>G0A5P9</accession>
<protein>
    <submittedName>
        <fullName evidence="1">Uncharacterized protein</fullName>
    </submittedName>
</protein>
<dbReference type="OrthoDB" id="9153260at2"/>
<dbReference type="KEGG" id="mmt:Metme_4568"/>
<organism evidence="1 2">
    <name type="scientific">Methylomonas methanica (strain DSM 25384 / MC09)</name>
    <dbReference type="NCBI Taxonomy" id="857087"/>
    <lineage>
        <taxon>Bacteria</taxon>
        <taxon>Pseudomonadati</taxon>
        <taxon>Pseudomonadota</taxon>
        <taxon>Gammaproteobacteria</taxon>
        <taxon>Methylococcales</taxon>
        <taxon>Methylococcaceae</taxon>
        <taxon>Methylomonas</taxon>
    </lineage>
</organism>
<reference evidence="2" key="3">
    <citation type="submission" date="2011-05" db="EMBL/GenBank/DDBJ databases">
        <title>Complete sequence of Methylomonas methanica MC09.</title>
        <authorList>
            <consortium name="US DOE Joint Genome Institute"/>
            <person name="Lucas S."/>
            <person name="Han J."/>
            <person name="Lapidus A."/>
            <person name="Cheng J.-F."/>
            <person name="Goodwin L."/>
            <person name="Pitluck S."/>
            <person name="Peters L."/>
            <person name="Mikhailova N."/>
            <person name="Teshima H."/>
            <person name="Han C."/>
            <person name="Tapia R."/>
            <person name="Land M."/>
            <person name="Hauser L."/>
            <person name="Kyrpides N."/>
            <person name="Ivanova N."/>
            <person name="Pagani I."/>
            <person name="Stein L."/>
            <person name="Woyke T."/>
        </authorList>
    </citation>
    <scope>NUCLEOTIDE SEQUENCE [LARGE SCALE GENOMIC DNA]</scope>
    <source>
        <strain evidence="2">MC09</strain>
    </source>
</reference>
<dbReference type="RefSeq" id="WP_013821119.1">
    <property type="nucleotide sequence ID" value="NC_015572.1"/>
</dbReference>
<dbReference type="AlphaFoldDB" id="G0A5P9"/>
<keyword evidence="2" id="KW-1185">Reference proteome</keyword>
<dbReference type="eggNOG" id="ENOG50334D0">
    <property type="taxonomic scope" value="Bacteria"/>
</dbReference>
<reference evidence="1 2" key="1">
    <citation type="journal article" date="2011" name="J. Bacteriol.">
        <title>Complete Genome Sequence of the Aerobic Marine Methanotroph Methylomonas methanica MC09.</title>
        <authorList>
            <person name="Boden R."/>
            <person name="Cunliffe M."/>
            <person name="Scanlan J."/>
            <person name="Moussard H."/>
            <person name="Kits K.D."/>
            <person name="Klotz M.G."/>
            <person name="Jetten M.S."/>
            <person name="Vuilleumier S."/>
            <person name="Han J."/>
            <person name="Peters L."/>
            <person name="Mikhailova N."/>
            <person name="Teshima H."/>
            <person name="Tapia R."/>
            <person name="Kyrpides N."/>
            <person name="Ivanova N."/>
            <person name="Pagani I."/>
            <person name="Cheng J.F."/>
            <person name="Goodwin L."/>
            <person name="Han C."/>
            <person name="Hauser L."/>
            <person name="Land M.L."/>
            <person name="Lapidus A."/>
            <person name="Lucas S."/>
            <person name="Pitluck S."/>
            <person name="Woyke T."/>
            <person name="Stein L."/>
            <person name="Murrell J.C."/>
        </authorList>
    </citation>
    <scope>NUCLEOTIDE SEQUENCE [LARGE SCALE GENOMIC DNA]</scope>
    <source>
        <strain evidence="1 2">MC09</strain>
    </source>
</reference>
<dbReference type="HOGENOM" id="CLU_1089087_0_0_6"/>
<dbReference type="Proteomes" id="UP000008888">
    <property type="component" value="Chromosome"/>
</dbReference>
<evidence type="ECO:0000313" key="1">
    <source>
        <dbReference type="EMBL" id="AEG02906.1"/>
    </source>
</evidence>
<gene>
    <name evidence="1" type="ordered locus">Metme_4568</name>
</gene>
<evidence type="ECO:0000313" key="2">
    <source>
        <dbReference type="Proteomes" id="UP000008888"/>
    </source>
</evidence>
<proteinExistence type="predicted"/>
<sequence>MKIIDWVAILGALAWTPHLISLIKAYFTKPEVRIITQKIAEIGFTTYGPIFNMRIAFSVKNRDVVISNFRINVTHESGEEKTYEWQGLRQQVMKMHTNDGPIPYEKENSVLAIKLSQREVEERIIQCQEISFVAGKKDIEDKAIKRLSYDREQEGYDPLKFLKCQEAIDVHNYIKHAFTWKSGKYNVAFQLESPESFNLVDNEYEFTLTPMDIEELEKNKNLIEQDYINSFVASENEAYKQVHWNWRNPSIYKRN</sequence>